<keyword evidence="12" id="KW-1185">Reference proteome</keyword>
<evidence type="ECO:0000313" key="12">
    <source>
        <dbReference type="Proteomes" id="UP000295344"/>
    </source>
</evidence>
<dbReference type="PRINTS" id="PR00762">
    <property type="entry name" value="CLCHANNEL"/>
</dbReference>
<evidence type="ECO:0000256" key="9">
    <source>
        <dbReference type="ARBA" id="ARBA00023303"/>
    </source>
</evidence>
<dbReference type="Proteomes" id="UP000295344">
    <property type="component" value="Unassembled WGS sequence"/>
</dbReference>
<dbReference type="Gene3D" id="1.10.3080.10">
    <property type="entry name" value="Clc chloride channel"/>
    <property type="match status" value="1"/>
</dbReference>
<keyword evidence="5" id="KW-0406">Ion transport</keyword>
<evidence type="ECO:0000256" key="10">
    <source>
        <dbReference type="SAM" id="Phobius"/>
    </source>
</evidence>
<evidence type="ECO:0000256" key="7">
    <source>
        <dbReference type="ARBA" id="ARBA00023173"/>
    </source>
</evidence>
<accession>A0A4R7FRD4</accession>
<evidence type="ECO:0000256" key="6">
    <source>
        <dbReference type="ARBA" id="ARBA00023136"/>
    </source>
</evidence>
<keyword evidence="2" id="KW-0813">Transport</keyword>
<keyword evidence="9" id="KW-0407">Ion channel</keyword>
<feature type="transmembrane region" description="Helical" evidence="10">
    <location>
        <begin position="178"/>
        <end position="201"/>
    </location>
</feature>
<keyword evidence="6 10" id="KW-0472">Membrane</keyword>
<gene>
    <name evidence="11" type="ORF">CLV52_0853</name>
</gene>
<feature type="transmembrane region" description="Helical" evidence="10">
    <location>
        <begin position="55"/>
        <end position="75"/>
    </location>
</feature>
<keyword evidence="8" id="KW-0868">Chloride</keyword>
<organism evidence="11 12">
    <name type="scientific">Amnibacterium kyonggiense</name>
    <dbReference type="NCBI Taxonomy" id="595671"/>
    <lineage>
        <taxon>Bacteria</taxon>
        <taxon>Bacillati</taxon>
        <taxon>Actinomycetota</taxon>
        <taxon>Actinomycetes</taxon>
        <taxon>Micrococcales</taxon>
        <taxon>Microbacteriaceae</taxon>
        <taxon>Amnibacterium</taxon>
    </lineage>
</organism>
<feature type="transmembrane region" description="Helical" evidence="10">
    <location>
        <begin position="213"/>
        <end position="236"/>
    </location>
</feature>
<protein>
    <submittedName>
        <fullName evidence="11">CIC family chloride channel protein</fullName>
    </submittedName>
</protein>
<evidence type="ECO:0000256" key="5">
    <source>
        <dbReference type="ARBA" id="ARBA00023065"/>
    </source>
</evidence>
<evidence type="ECO:0000313" key="11">
    <source>
        <dbReference type="EMBL" id="TDS80296.1"/>
    </source>
</evidence>
<feature type="transmembrane region" description="Helical" evidence="10">
    <location>
        <begin position="146"/>
        <end position="171"/>
    </location>
</feature>
<dbReference type="GO" id="GO:0034707">
    <property type="term" value="C:chloride channel complex"/>
    <property type="evidence" value="ECO:0007669"/>
    <property type="project" value="UniProtKB-KW"/>
</dbReference>
<feature type="transmembrane region" description="Helical" evidence="10">
    <location>
        <begin position="346"/>
        <end position="371"/>
    </location>
</feature>
<dbReference type="AlphaFoldDB" id="A0A4R7FRD4"/>
<feature type="transmembrane region" description="Helical" evidence="10">
    <location>
        <begin position="318"/>
        <end position="340"/>
    </location>
</feature>
<comment type="subcellular location">
    <subcellularLocation>
        <location evidence="1">Membrane</location>
        <topology evidence="1">Multi-pass membrane protein</topology>
    </subcellularLocation>
</comment>
<feature type="transmembrane region" description="Helical" evidence="10">
    <location>
        <begin position="291"/>
        <end position="311"/>
    </location>
</feature>
<comment type="caution">
    <text evidence="11">The sequence shown here is derived from an EMBL/GenBank/DDBJ whole genome shotgun (WGS) entry which is preliminary data.</text>
</comment>
<keyword evidence="4 10" id="KW-1133">Transmembrane helix</keyword>
<dbReference type="PANTHER" id="PTHR43427">
    <property type="entry name" value="CHLORIDE CHANNEL PROTEIN CLC-E"/>
    <property type="match status" value="1"/>
</dbReference>
<reference evidence="11 12" key="1">
    <citation type="submission" date="2019-03" db="EMBL/GenBank/DDBJ databases">
        <title>Genomic Encyclopedia of Archaeal and Bacterial Type Strains, Phase II (KMG-II): from individual species to whole genera.</title>
        <authorList>
            <person name="Goeker M."/>
        </authorList>
    </citation>
    <scope>NUCLEOTIDE SEQUENCE [LARGE SCALE GENOMIC DNA]</scope>
    <source>
        <strain evidence="11 12">DSM 24782</strain>
    </source>
</reference>
<proteinExistence type="predicted"/>
<dbReference type="SUPFAM" id="SSF81340">
    <property type="entry name" value="Clc chloride channel"/>
    <property type="match status" value="1"/>
</dbReference>
<evidence type="ECO:0000256" key="2">
    <source>
        <dbReference type="ARBA" id="ARBA00022448"/>
    </source>
</evidence>
<dbReference type="PANTHER" id="PTHR43427:SF6">
    <property type="entry name" value="CHLORIDE CHANNEL PROTEIN CLC-E"/>
    <property type="match status" value="1"/>
</dbReference>
<dbReference type="GO" id="GO:0005254">
    <property type="term" value="F:chloride channel activity"/>
    <property type="evidence" value="ECO:0007669"/>
    <property type="project" value="UniProtKB-KW"/>
</dbReference>
<evidence type="ECO:0000256" key="4">
    <source>
        <dbReference type="ARBA" id="ARBA00022989"/>
    </source>
</evidence>
<keyword evidence="3 10" id="KW-0812">Transmembrane</keyword>
<keyword evidence="7" id="KW-0869">Chloride channel</keyword>
<name>A0A4R7FRD4_9MICO</name>
<dbReference type="InterPro" id="IPR014743">
    <property type="entry name" value="Cl-channel_core"/>
</dbReference>
<dbReference type="EMBL" id="SOAM01000001">
    <property type="protein sequence ID" value="TDS80296.1"/>
    <property type="molecule type" value="Genomic_DNA"/>
</dbReference>
<dbReference type="InterPro" id="IPR001807">
    <property type="entry name" value="ClC"/>
</dbReference>
<evidence type="ECO:0000256" key="1">
    <source>
        <dbReference type="ARBA" id="ARBA00004141"/>
    </source>
</evidence>
<dbReference type="InterPro" id="IPR050368">
    <property type="entry name" value="ClC-type_chloride_channel"/>
</dbReference>
<evidence type="ECO:0000256" key="3">
    <source>
        <dbReference type="ARBA" id="ARBA00022692"/>
    </source>
</evidence>
<dbReference type="RefSeq" id="WP_246017954.1">
    <property type="nucleotide sequence ID" value="NZ_BAAARP010000001.1"/>
</dbReference>
<dbReference type="Pfam" id="PF00654">
    <property type="entry name" value="Voltage_CLC"/>
    <property type="match status" value="1"/>
</dbReference>
<feature type="transmembrane region" description="Helical" evidence="10">
    <location>
        <begin position="96"/>
        <end position="116"/>
    </location>
</feature>
<evidence type="ECO:0000256" key="8">
    <source>
        <dbReference type="ARBA" id="ARBA00023214"/>
    </source>
</evidence>
<feature type="transmembrane region" description="Helical" evidence="10">
    <location>
        <begin position="248"/>
        <end position="271"/>
    </location>
</feature>
<sequence>MLELLGAVALPVLGTGILAGLGGAVVTSMLRLLQHVAYGYSAGDFLSGVSAAAPWVRVVALSAAGVLGAVGWWALRRWGSPVVPVEDAVQGTRMPLIATTASAGLQILIVGLGASIGREAAPRLLGGLAGDRIGASSRADPRLRRVLVAAGAGAGLAAVYNVPLGGALFAVEVVLGETTLLTVTAALVAALTATLVARIVVPDAVLYTVPAFVPTPSLLVLAVALGAVLGVLGLGFDRLAVAARRRRLAGWRILVGMPVVFLGVGVLAIPFPELLGNGRALAELSFEFTSPITLLLVVAVLKAVATVATVWSGAEGGLLTPSVSIGVALGCAAAVLWSSAWPGASIAGGAVVGGAAFLAATMRAPITAAVLVVEFTAAAGRDLLPILLAVAAATVARALIERRATFRERPALGRRGPAADS</sequence>